<organism evidence="1 2">
    <name type="scientific">Elsinoe batatas</name>
    <dbReference type="NCBI Taxonomy" id="2601811"/>
    <lineage>
        <taxon>Eukaryota</taxon>
        <taxon>Fungi</taxon>
        <taxon>Dikarya</taxon>
        <taxon>Ascomycota</taxon>
        <taxon>Pezizomycotina</taxon>
        <taxon>Dothideomycetes</taxon>
        <taxon>Dothideomycetidae</taxon>
        <taxon>Myriangiales</taxon>
        <taxon>Elsinoaceae</taxon>
        <taxon>Elsinoe</taxon>
    </lineage>
</organism>
<dbReference type="EMBL" id="JAESVG020000010">
    <property type="protein sequence ID" value="KAG8624035.1"/>
    <property type="molecule type" value="Genomic_DNA"/>
</dbReference>
<sequence>MSKSAGKSKATVQATIYDTPMFAVLYQNSRNAKESHLIAASQYLAKVFKTYGIRFAFVGGWAIRMRGGQRATVDVDVAVDFSSGRVQEALLMQSLIYYPKEIGYGLCIKIFIRVGQSQNAQVVEVDIIKSDQSIQMFGSHVLIISVPRGDAVPLVRLNFQFEAKLGAFFDRGGENDYTDIMWMVTQHQSGRHQITVKPRAENLTYRYRFYQTFYQRIMAQCQHDPKLLQQAQQQTQ</sequence>
<gene>
    <name evidence="1" type="ORF">KVT40_009011</name>
</gene>
<proteinExistence type="predicted"/>
<protein>
    <submittedName>
        <fullName evidence="1">Uncharacterized protein</fullName>
    </submittedName>
</protein>
<dbReference type="AlphaFoldDB" id="A0A8K0KVG5"/>
<evidence type="ECO:0000313" key="1">
    <source>
        <dbReference type="EMBL" id="KAG8624035.1"/>
    </source>
</evidence>
<dbReference type="Gene3D" id="3.30.460.40">
    <property type="match status" value="1"/>
</dbReference>
<dbReference type="Proteomes" id="UP000809789">
    <property type="component" value="Unassembled WGS sequence"/>
</dbReference>
<comment type="caution">
    <text evidence="1">The sequence shown here is derived from an EMBL/GenBank/DDBJ whole genome shotgun (WGS) entry which is preliminary data.</text>
</comment>
<dbReference type="SUPFAM" id="SSF81301">
    <property type="entry name" value="Nucleotidyltransferase"/>
    <property type="match status" value="1"/>
</dbReference>
<name>A0A8K0KVG5_9PEZI</name>
<keyword evidence="2" id="KW-1185">Reference proteome</keyword>
<dbReference type="OrthoDB" id="10066232at2759"/>
<evidence type="ECO:0000313" key="2">
    <source>
        <dbReference type="Proteomes" id="UP000809789"/>
    </source>
</evidence>
<accession>A0A8K0KVG5</accession>
<reference evidence="1" key="1">
    <citation type="submission" date="2021-07" db="EMBL/GenBank/DDBJ databases">
        <title>Elsinoe batatas strain:CRI-CJ2 Genome sequencing and assembly.</title>
        <authorList>
            <person name="Huang L."/>
        </authorList>
    </citation>
    <scope>NUCLEOTIDE SEQUENCE</scope>
    <source>
        <strain evidence="1">CRI-CJ2</strain>
    </source>
</reference>
<dbReference type="InterPro" id="IPR043519">
    <property type="entry name" value="NT_sf"/>
</dbReference>